<reference evidence="4" key="1">
    <citation type="submission" date="2015-09" db="EMBL/GenBank/DDBJ databases">
        <authorList>
            <person name="Bertelli C."/>
        </authorList>
    </citation>
    <scope>NUCLEOTIDE SEQUENCE [LARGE SCALE GENOMIC DNA]</scope>
    <source>
        <strain evidence="4">KNic</strain>
    </source>
</reference>
<keyword evidence="4" id="KW-1185">Reference proteome</keyword>
<dbReference type="PATRIC" id="fig|389348.3.peg.2555"/>
<dbReference type="RefSeq" id="WP_158021801.1">
    <property type="nucleotide sequence ID" value="NZ_LN879502.1"/>
</dbReference>
<evidence type="ECO:0000256" key="2">
    <source>
        <dbReference type="SAM" id="SignalP"/>
    </source>
</evidence>
<name>A0A0U5EUE5_9BACT</name>
<gene>
    <name evidence="3" type="ORF">PNK_2274</name>
</gene>
<organism evidence="3 4">
    <name type="scientific">Candidatus Protochlamydia naegleriophila</name>
    <dbReference type="NCBI Taxonomy" id="389348"/>
    <lineage>
        <taxon>Bacteria</taxon>
        <taxon>Pseudomonadati</taxon>
        <taxon>Chlamydiota</taxon>
        <taxon>Chlamydiia</taxon>
        <taxon>Parachlamydiales</taxon>
        <taxon>Parachlamydiaceae</taxon>
        <taxon>Candidatus Protochlamydia</taxon>
    </lineage>
</organism>
<keyword evidence="2" id="KW-0732">Signal</keyword>
<feature type="region of interest" description="Disordered" evidence="1">
    <location>
        <begin position="73"/>
        <end position="94"/>
    </location>
</feature>
<dbReference type="InParanoid" id="A0A0U5EUE5"/>
<evidence type="ECO:0000313" key="4">
    <source>
        <dbReference type="Proteomes" id="UP000069902"/>
    </source>
</evidence>
<dbReference type="Proteomes" id="UP000069902">
    <property type="component" value="Chromosome cPNK"/>
</dbReference>
<proteinExistence type="predicted"/>
<feature type="signal peptide" evidence="2">
    <location>
        <begin position="1"/>
        <end position="30"/>
    </location>
</feature>
<evidence type="ECO:0000256" key="1">
    <source>
        <dbReference type="SAM" id="MobiDB-lite"/>
    </source>
</evidence>
<accession>A0A0U5EUE5</accession>
<evidence type="ECO:0000313" key="3">
    <source>
        <dbReference type="EMBL" id="CUI17872.1"/>
    </source>
</evidence>
<feature type="compositionally biased region" description="Low complexity" evidence="1">
    <location>
        <begin position="85"/>
        <end position="94"/>
    </location>
</feature>
<dbReference type="EMBL" id="LN879502">
    <property type="protein sequence ID" value="CUI17872.1"/>
    <property type="molecule type" value="Genomic_DNA"/>
</dbReference>
<sequence>MASVSYTKIMSRSFASLLCTLSLWSTPAKVEASCCEDDCCDGGWWSGGAGRTALIIGGAAVVGGIAGAIAGNASSGHSHHGRRGPTGATGATGAVGPAGPAGPSVFVTDVGQSLTFSYGLTAAAILLGDAVVIPFVERPDGIVVEGPPVTISILGIPTIAPITIVDPVFGTYHAGLQITSGGLATVGLSLTIAVGASRDGSLTNVGTDGIDPTALFSIGATEAQTTTEFTYGPANIP</sequence>
<protein>
    <submittedName>
        <fullName evidence="3">Uncharacterized protein</fullName>
    </submittedName>
</protein>
<dbReference type="AlphaFoldDB" id="A0A0U5EUE5"/>
<dbReference type="KEGG" id="pnl:PNK_2274"/>
<feature type="chain" id="PRO_5006856358" evidence="2">
    <location>
        <begin position="31"/>
        <end position="237"/>
    </location>
</feature>